<dbReference type="OrthoDB" id="14339at2759"/>
<feature type="region of interest" description="Disordered" evidence="1">
    <location>
        <begin position="1"/>
        <end position="22"/>
    </location>
</feature>
<proteinExistence type="predicted"/>
<evidence type="ECO:0000256" key="1">
    <source>
        <dbReference type="SAM" id="MobiDB-lite"/>
    </source>
</evidence>
<dbReference type="AlphaFoldDB" id="A0A0H2RFM3"/>
<accession>A0A0H2RFM3</accession>
<dbReference type="EMBL" id="KQ086020">
    <property type="protein sequence ID" value="KLO10660.1"/>
    <property type="molecule type" value="Genomic_DNA"/>
</dbReference>
<keyword evidence="3" id="KW-1185">Reference proteome</keyword>
<sequence length="382" mass="41475">MRRKSSAQNMLASLKPSGVGSPAIVPSGPPTSSITIPGGILNSGMAGFPPATTPTPTAMMNRDWDAQSLASESIASSNAPLNQNGSTPGQSASVESLRDLVTKRMITLTYMRNVHEGRSHWFNTIMMTRSDMERVFSNTAMKKRTHRFAILGMSLSSVFDITSATDLLKGLLNILNEYDQSKDENYRPKMRLFRTSKLPKRQAGGVNDYAISLSESGDTSYLITPHVPFPLDYHQTLLSLLDILSEVYHKISKVLGPSQFPHSGQYMMGPLGALSPHPGVSDLFQGSDASDSLLGIANGTNLTNGITSAAHMSPPAVWTPALSESVLKIDGKLKKLITELLKDLDTFARNAIKDELASLDPLLRNMAVPDNGRETYDFEGFT</sequence>
<evidence type="ECO:0000313" key="3">
    <source>
        <dbReference type="Proteomes" id="UP000053477"/>
    </source>
</evidence>
<evidence type="ECO:0000313" key="2">
    <source>
        <dbReference type="EMBL" id="KLO10660.1"/>
    </source>
</evidence>
<protein>
    <submittedName>
        <fullName evidence="2">Uncharacterized protein</fullName>
    </submittedName>
</protein>
<dbReference type="Proteomes" id="UP000053477">
    <property type="component" value="Unassembled WGS sequence"/>
</dbReference>
<dbReference type="PANTHER" id="PTHR37332:SF1">
    <property type="entry name" value="ELMO DOMAIN-CONTAINING PROTEIN"/>
    <property type="match status" value="1"/>
</dbReference>
<name>A0A0H2RFM3_9AGAM</name>
<reference evidence="2 3" key="1">
    <citation type="submission" date="2015-04" db="EMBL/GenBank/DDBJ databases">
        <title>Complete genome sequence of Schizopora paradoxa KUC8140, a cosmopolitan wood degrader in East Asia.</title>
        <authorList>
            <consortium name="DOE Joint Genome Institute"/>
            <person name="Min B."/>
            <person name="Park H."/>
            <person name="Jang Y."/>
            <person name="Kim J.-J."/>
            <person name="Kim K.H."/>
            <person name="Pangilinan J."/>
            <person name="Lipzen A."/>
            <person name="Riley R."/>
            <person name="Grigoriev I.V."/>
            <person name="Spatafora J.W."/>
            <person name="Choi I.-G."/>
        </authorList>
    </citation>
    <scope>NUCLEOTIDE SEQUENCE [LARGE SCALE GENOMIC DNA]</scope>
    <source>
        <strain evidence="2 3">KUC8140</strain>
    </source>
</reference>
<dbReference type="InParanoid" id="A0A0H2RFM3"/>
<organism evidence="2 3">
    <name type="scientific">Schizopora paradoxa</name>
    <dbReference type="NCBI Taxonomy" id="27342"/>
    <lineage>
        <taxon>Eukaryota</taxon>
        <taxon>Fungi</taxon>
        <taxon>Dikarya</taxon>
        <taxon>Basidiomycota</taxon>
        <taxon>Agaricomycotina</taxon>
        <taxon>Agaricomycetes</taxon>
        <taxon>Hymenochaetales</taxon>
        <taxon>Schizoporaceae</taxon>
        <taxon>Schizopora</taxon>
    </lineage>
</organism>
<feature type="compositionally biased region" description="Polar residues" evidence="1">
    <location>
        <begin position="1"/>
        <end position="11"/>
    </location>
</feature>
<gene>
    <name evidence="2" type="ORF">SCHPADRAFT_832242</name>
</gene>
<dbReference type="PANTHER" id="PTHR37332">
    <property type="entry name" value="EXPRESSED PROTEIN"/>
    <property type="match status" value="1"/>
</dbReference>